<accession>A0ABP0SU05</accession>
<feature type="domain" description="Peptidase A1" evidence="3">
    <location>
        <begin position="34"/>
        <end position="329"/>
    </location>
</feature>
<dbReference type="InterPro" id="IPR033121">
    <property type="entry name" value="PEPTIDASE_A1"/>
</dbReference>
<dbReference type="Gene3D" id="2.40.70.10">
    <property type="entry name" value="Acid Proteases"/>
    <property type="match status" value="2"/>
</dbReference>
<dbReference type="PROSITE" id="PS51767">
    <property type="entry name" value="PEPTIDASE_A1"/>
    <property type="match status" value="1"/>
</dbReference>
<organism evidence="4 5">
    <name type="scientific">Durusdinium trenchii</name>
    <dbReference type="NCBI Taxonomy" id="1381693"/>
    <lineage>
        <taxon>Eukaryota</taxon>
        <taxon>Sar</taxon>
        <taxon>Alveolata</taxon>
        <taxon>Dinophyceae</taxon>
        <taxon>Suessiales</taxon>
        <taxon>Symbiodiniaceae</taxon>
        <taxon>Durusdinium</taxon>
    </lineage>
</organism>
<comment type="similarity">
    <text evidence="1 2">Belongs to the peptidase A1 family.</text>
</comment>
<keyword evidence="5" id="KW-1185">Reference proteome</keyword>
<keyword evidence="2" id="KW-0378">Hydrolase</keyword>
<keyword evidence="2" id="KW-0645">Protease</keyword>
<dbReference type="InterPro" id="IPR001969">
    <property type="entry name" value="Aspartic_peptidase_AS"/>
</dbReference>
<dbReference type="CDD" id="cd05471">
    <property type="entry name" value="pepsin_like"/>
    <property type="match status" value="1"/>
</dbReference>
<name>A0ABP0SU05_9DINO</name>
<dbReference type="PRINTS" id="PR00792">
    <property type="entry name" value="PEPSIN"/>
</dbReference>
<keyword evidence="2" id="KW-0064">Aspartyl protease</keyword>
<dbReference type="PANTHER" id="PTHR47966">
    <property type="entry name" value="BETA-SITE APP-CLEAVING ENZYME, ISOFORM A-RELATED"/>
    <property type="match status" value="1"/>
</dbReference>
<dbReference type="PANTHER" id="PTHR47966:SF1">
    <property type="entry name" value="ASPARTYL PROTEINASE"/>
    <property type="match status" value="1"/>
</dbReference>
<evidence type="ECO:0000313" key="4">
    <source>
        <dbReference type="EMBL" id="CAK9115838.1"/>
    </source>
</evidence>
<proteinExistence type="inferred from homology"/>
<dbReference type="Proteomes" id="UP001642484">
    <property type="component" value="Unassembled WGS sequence"/>
</dbReference>
<dbReference type="SUPFAM" id="SSF50630">
    <property type="entry name" value="Acid proteases"/>
    <property type="match status" value="1"/>
</dbReference>
<dbReference type="PROSITE" id="PS00141">
    <property type="entry name" value="ASP_PROTEASE"/>
    <property type="match status" value="2"/>
</dbReference>
<dbReference type="InterPro" id="IPR021109">
    <property type="entry name" value="Peptidase_aspartic_dom_sf"/>
</dbReference>
<evidence type="ECO:0000256" key="1">
    <source>
        <dbReference type="ARBA" id="ARBA00007447"/>
    </source>
</evidence>
<evidence type="ECO:0000259" key="3">
    <source>
        <dbReference type="PROSITE" id="PS51767"/>
    </source>
</evidence>
<dbReference type="Pfam" id="PF00026">
    <property type="entry name" value="Asp"/>
    <property type="match status" value="1"/>
</dbReference>
<dbReference type="EMBL" id="CAXAMN010028250">
    <property type="protein sequence ID" value="CAK9115838.1"/>
    <property type="molecule type" value="Genomic_DNA"/>
</dbReference>
<dbReference type="InterPro" id="IPR034164">
    <property type="entry name" value="Pepsin-like_dom"/>
</dbReference>
<sequence length="391" mass="42571">MSVIALRYLRSRNATGNTLLSSTEQLTDVSNTQYLGKISVGTPGQSLEVIFDTGSSDLWLRGDVFAAADSSSFVDLEAEASVVYGGQVPLQGKLVQETITLCDARCSSQSMLLVPAGSMPSVVADGVLGLAMPGLSHTGMTFLQHLEGQGIDRFAFALSGPDAESFFILGMPGTDWYQTSSLRWTPSSSPDRWWSFQGELVVKKHAILSGEFLLDSGTSFIAVSSSMQERLLRRMLPEASERCYLNSGNLFMCPCDVGPQMHHVGVLVEGEIFEMTSSSLLTPSDDFWCVLEVQQLPEGLPVILGDTFLRSVLAIFDGGKFGTPRIGLARRTTGSLSTTERWNQPPTLPEFVLLFLALAMAFLTLTFRCCRSERPVKTESVSSEYRALRAA</sequence>
<comment type="caution">
    <text evidence="4">The sequence shown here is derived from an EMBL/GenBank/DDBJ whole genome shotgun (WGS) entry which is preliminary data.</text>
</comment>
<gene>
    <name evidence="4" type="ORF">CCMP2556_LOCUS53576</name>
</gene>
<reference evidence="4 5" key="1">
    <citation type="submission" date="2024-02" db="EMBL/GenBank/DDBJ databases">
        <authorList>
            <person name="Chen Y."/>
            <person name="Shah S."/>
            <person name="Dougan E. K."/>
            <person name="Thang M."/>
            <person name="Chan C."/>
        </authorList>
    </citation>
    <scope>NUCLEOTIDE SEQUENCE [LARGE SCALE GENOMIC DNA]</scope>
</reference>
<dbReference type="InterPro" id="IPR001461">
    <property type="entry name" value="Aspartic_peptidase_A1"/>
</dbReference>
<evidence type="ECO:0000313" key="5">
    <source>
        <dbReference type="Proteomes" id="UP001642484"/>
    </source>
</evidence>
<evidence type="ECO:0000256" key="2">
    <source>
        <dbReference type="RuleBase" id="RU000454"/>
    </source>
</evidence>
<protein>
    <recommendedName>
        <fullName evidence="3">Peptidase A1 domain-containing protein</fullName>
    </recommendedName>
</protein>